<sequence>MSIAHPHPVLATHSGKFHCDEVFAYAVLRLAMDLSQPGADHTLLRTRKPELIEQADIVWDVGSVFDPARNRFDHHQRGAPLRADGTPFSSAGLVWQVYGERAVGALLRPAGAMDFAAAIAAELDAGLVLRIDEIDNGVSATGPVKRDSLGLASLIGEFNPTWDDPAANGPTSGDDAFLEATAFVTTMLRRRVESLRARLAAETAVLAAHQRSEDPRLLILETGMPWKSAVFTHDLPVLFAVSPASNGNWMLDTVPPEPGSFEQRLALPEAWAGLQAEELARESGVEDAVFVHVRRFVGAAKSRGGAVELARKALAAA</sequence>
<dbReference type="GO" id="GO:0016787">
    <property type="term" value="F:hydrolase activity"/>
    <property type="evidence" value="ECO:0007669"/>
    <property type="project" value="UniProtKB-KW"/>
</dbReference>
<reference evidence="3" key="1">
    <citation type="journal article" date="2019" name="Int. J. Syst. Evol. Microbiol.">
        <title>The Global Catalogue of Microorganisms (GCM) 10K type strain sequencing project: providing services to taxonomists for standard genome sequencing and annotation.</title>
        <authorList>
            <consortium name="The Broad Institute Genomics Platform"/>
            <consortium name="The Broad Institute Genome Sequencing Center for Infectious Disease"/>
            <person name="Wu L."/>
            <person name="Ma J."/>
        </authorList>
    </citation>
    <scope>NUCLEOTIDE SEQUENCE [LARGE SCALE GENOMIC DNA]</scope>
    <source>
        <strain evidence="3">NBRC 112502</strain>
    </source>
</reference>
<protein>
    <submittedName>
        <fullName evidence="2">Metal-dependent hydrolase</fullName>
    </submittedName>
</protein>
<keyword evidence="3" id="KW-1185">Reference proteome</keyword>
<keyword evidence="2" id="KW-0378">Hydrolase</keyword>
<name>A0ABQ6A5R0_9PROT</name>
<dbReference type="InterPro" id="IPR003226">
    <property type="entry name" value="MYG1_exonuclease"/>
</dbReference>
<dbReference type="RefSeq" id="WP_284255925.1">
    <property type="nucleotide sequence ID" value="NZ_BSOS01000005.1"/>
</dbReference>
<accession>A0ABQ6A5R0</accession>
<evidence type="ECO:0000313" key="3">
    <source>
        <dbReference type="Proteomes" id="UP001156641"/>
    </source>
</evidence>
<evidence type="ECO:0000313" key="2">
    <source>
        <dbReference type="EMBL" id="GLR65435.1"/>
    </source>
</evidence>
<organism evidence="2 3">
    <name type="scientific">Acidocella aquatica</name>
    <dbReference type="NCBI Taxonomy" id="1922313"/>
    <lineage>
        <taxon>Bacteria</taxon>
        <taxon>Pseudomonadati</taxon>
        <taxon>Pseudomonadota</taxon>
        <taxon>Alphaproteobacteria</taxon>
        <taxon>Acetobacterales</taxon>
        <taxon>Acidocellaceae</taxon>
        <taxon>Acidocella</taxon>
    </lineage>
</organism>
<gene>
    <name evidence="2" type="primary">myg1</name>
    <name evidence="2" type="ORF">GCM10010909_01130</name>
</gene>
<dbReference type="EMBL" id="BSOS01000005">
    <property type="protein sequence ID" value="GLR65435.1"/>
    <property type="molecule type" value="Genomic_DNA"/>
</dbReference>
<evidence type="ECO:0000256" key="1">
    <source>
        <dbReference type="ARBA" id="ARBA00010105"/>
    </source>
</evidence>
<comment type="caution">
    <text evidence="2">The sequence shown here is derived from an EMBL/GenBank/DDBJ whole genome shotgun (WGS) entry which is preliminary data.</text>
</comment>
<dbReference type="PANTHER" id="PTHR11215:SF1">
    <property type="entry name" value="MYG1 EXONUCLEASE"/>
    <property type="match status" value="1"/>
</dbReference>
<dbReference type="PANTHER" id="PTHR11215">
    <property type="entry name" value="METAL DEPENDENT HYDROLASE - RELATED"/>
    <property type="match status" value="1"/>
</dbReference>
<comment type="similarity">
    <text evidence="1">Belongs to the MYG1 family.</text>
</comment>
<dbReference type="Proteomes" id="UP001156641">
    <property type="component" value="Unassembled WGS sequence"/>
</dbReference>
<proteinExistence type="inferred from homology"/>
<dbReference type="Pfam" id="PF03690">
    <property type="entry name" value="MYG1_exonuc"/>
    <property type="match status" value="1"/>
</dbReference>